<organism evidence="2">
    <name type="scientific">candidate division WOR-3 bacterium</name>
    <dbReference type="NCBI Taxonomy" id="2052148"/>
    <lineage>
        <taxon>Bacteria</taxon>
        <taxon>Bacteria division WOR-3</taxon>
    </lineage>
</organism>
<dbReference type="Gene3D" id="3.30.70.1070">
    <property type="entry name" value="Sporulation related repeat"/>
    <property type="match status" value="1"/>
</dbReference>
<protein>
    <submittedName>
        <fullName evidence="2">Tetratricopeptide repeat protein</fullName>
    </submittedName>
</protein>
<dbReference type="GO" id="GO:0042834">
    <property type="term" value="F:peptidoglycan binding"/>
    <property type="evidence" value="ECO:0007669"/>
    <property type="project" value="InterPro"/>
</dbReference>
<dbReference type="SUPFAM" id="SSF48452">
    <property type="entry name" value="TPR-like"/>
    <property type="match status" value="1"/>
</dbReference>
<proteinExistence type="predicted"/>
<dbReference type="Pfam" id="PF05036">
    <property type="entry name" value="SPOR"/>
    <property type="match status" value="1"/>
</dbReference>
<dbReference type="InterPro" id="IPR019734">
    <property type="entry name" value="TPR_rpt"/>
</dbReference>
<gene>
    <name evidence="2" type="ORF">ENX68_06680</name>
</gene>
<dbReference type="EMBL" id="DTOZ01000165">
    <property type="protein sequence ID" value="HGE78660.1"/>
    <property type="molecule type" value="Genomic_DNA"/>
</dbReference>
<dbReference type="InterPro" id="IPR007730">
    <property type="entry name" value="SPOR-like_dom"/>
</dbReference>
<sequence>MSKLSLNRVISAATLIASFLFSQSIDEAIKLFNTFQFDKAKAMFEELARNENNPRIAEIYYYLARLNVNPDTASYYYQLIYKKYPQSRYADVAYLEDAKIAIGREEFKKALEILNELKENYPNSELKEEILFWSGIAYIETGNKEAGYKTLQELINGYPKSIWANRARNLLPTTEPAKEYYTVQVGSYRNKLNAEKAMEDLKSRGFDAWIVEADVMGKIYYRVWVGRFDTMEQAKSLATRLDSIGIKGNVVKGY</sequence>
<name>A0A7V3RI64_UNCW3</name>
<dbReference type="Gene3D" id="1.25.40.10">
    <property type="entry name" value="Tetratricopeptide repeat domain"/>
    <property type="match status" value="1"/>
</dbReference>
<reference evidence="2" key="1">
    <citation type="journal article" date="2020" name="mSystems">
        <title>Genome- and Community-Level Interaction Insights into Carbon Utilization and Element Cycling Functions of Hydrothermarchaeota in Hydrothermal Sediment.</title>
        <authorList>
            <person name="Zhou Z."/>
            <person name="Liu Y."/>
            <person name="Xu W."/>
            <person name="Pan J."/>
            <person name="Luo Z.H."/>
            <person name="Li M."/>
        </authorList>
    </citation>
    <scope>NUCLEOTIDE SEQUENCE [LARGE SCALE GENOMIC DNA]</scope>
    <source>
        <strain evidence="2">SpSt-961</strain>
    </source>
</reference>
<dbReference type="InterPro" id="IPR036680">
    <property type="entry name" value="SPOR-like_sf"/>
</dbReference>
<evidence type="ECO:0000313" key="2">
    <source>
        <dbReference type="EMBL" id="HGE78660.1"/>
    </source>
</evidence>
<feature type="domain" description="SPOR" evidence="1">
    <location>
        <begin position="175"/>
        <end position="254"/>
    </location>
</feature>
<dbReference type="PROSITE" id="PS51724">
    <property type="entry name" value="SPOR"/>
    <property type="match status" value="1"/>
</dbReference>
<dbReference type="InterPro" id="IPR011990">
    <property type="entry name" value="TPR-like_helical_dom_sf"/>
</dbReference>
<evidence type="ECO:0000259" key="1">
    <source>
        <dbReference type="PROSITE" id="PS51724"/>
    </source>
</evidence>
<dbReference type="Pfam" id="PF13174">
    <property type="entry name" value="TPR_6"/>
    <property type="match status" value="2"/>
</dbReference>
<dbReference type="SUPFAM" id="SSF110997">
    <property type="entry name" value="Sporulation related repeat"/>
    <property type="match status" value="1"/>
</dbReference>
<dbReference type="AlphaFoldDB" id="A0A7V3RI64"/>
<comment type="caution">
    <text evidence="2">The sequence shown here is derived from an EMBL/GenBank/DDBJ whole genome shotgun (WGS) entry which is preliminary data.</text>
</comment>
<accession>A0A7V3RI64</accession>